<keyword evidence="1" id="KW-0472">Membrane</keyword>
<keyword evidence="1" id="KW-1133">Transmembrane helix</keyword>
<keyword evidence="1" id="KW-0812">Transmembrane</keyword>
<keyword evidence="3" id="KW-1185">Reference proteome</keyword>
<dbReference type="InterPro" id="IPR019587">
    <property type="entry name" value="Polyketide_cyclase/dehydratase"/>
</dbReference>
<organism evidence="2 3">
    <name type="scientific">Hoeflea prorocentri</name>
    <dbReference type="NCBI Taxonomy" id="1922333"/>
    <lineage>
        <taxon>Bacteria</taxon>
        <taxon>Pseudomonadati</taxon>
        <taxon>Pseudomonadota</taxon>
        <taxon>Alphaproteobacteria</taxon>
        <taxon>Hyphomicrobiales</taxon>
        <taxon>Rhizobiaceae</taxon>
        <taxon>Hoeflea</taxon>
    </lineage>
</organism>
<evidence type="ECO:0000256" key="1">
    <source>
        <dbReference type="SAM" id="Phobius"/>
    </source>
</evidence>
<dbReference type="AlphaFoldDB" id="A0A9X3UI99"/>
<protein>
    <submittedName>
        <fullName evidence="2">SRPBCC family protein</fullName>
    </submittedName>
</protein>
<reference evidence="2" key="1">
    <citation type="submission" date="2022-11" db="EMBL/GenBank/DDBJ databases">
        <title>Draft genome sequence of Hoeflea poritis E7-10 and Hoeflea prorocentri PM5-8, separated from scleractinian coral Porites lutea and marine dinoflagellate.</title>
        <authorList>
            <person name="Zhang G."/>
            <person name="Wei Q."/>
            <person name="Cai L."/>
        </authorList>
    </citation>
    <scope>NUCLEOTIDE SEQUENCE</scope>
    <source>
        <strain evidence="2">PM5-8</strain>
    </source>
</reference>
<name>A0A9X3UI99_9HYPH</name>
<evidence type="ECO:0000313" key="3">
    <source>
        <dbReference type="Proteomes" id="UP001151234"/>
    </source>
</evidence>
<gene>
    <name evidence="2" type="ORF">OQ273_10275</name>
</gene>
<sequence length="320" mass="34326">MTRYQSNARPVRLALAANGVFSLLSGAACLLAPGAIATLVLSEPDAALRLAAPVLVMELGIGLILFAGLVFWAASRPMIGRKTVWTITVLDGLWVLASIDLMIFMPDLFSTAGFWAVSGIAVLVAVFAIEQAIGLSVLYQGSNRVEARFTGRKLHMTATGTTKAAPDRVWSVMSDQEAYADVADNISRVEVLSGAGADLRRRCYDKKGRGWNETCTMWEQGKGFAFRVHTEAEDYPYPFAELSGVWTLSPVTGGTEIRMVFDVTAKPGFLNGLMLKMAAGPFSTICDRLIVNWIATMENEGHAASKANAPSVNGGAMQPA</sequence>
<feature type="transmembrane region" description="Helical" evidence="1">
    <location>
        <begin position="84"/>
        <end position="106"/>
    </location>
</feature>
<dbReference type="InterPro" id="IPR023393">
    <property type="entry name" value="START-like_dom_sf"/>
</dbReference>
<dbReference type="Pfam" id="PF10604">
    <property type="entry name" value="Polyketide_cyc2"/>
    <property type="match status" value="1"/>
</dbReference>
<dbReference type="Gene3D" id="3.30.530.20">
    <property type="match status" value="1"/>
</dbReference>
<proteinExistence type="predicted"/>
<dbReference type="SUPFAM" id="SSF55961">
    <property type="entry name" value="Bet v1-like"/>
    <property type="match status" value="1"/>
</dbReference>
<dbReference type="RefSeq" id="WP_267990403.1">
    <property type="nucleotide sequence ID" value="NZ_JAPJZI010000001.1"/>
</dbReference>
<feature type="transmembrane region" description="Helical" evidence="1">
    <location>
        <begin position="52"/>
        <end position="72"/>
    </location>
</feature>
<dbReference type="Proteomes" id="UP001151234">
    <property type="component" value="Unassembled WGS sequence"/>
</dbReference>
<dbReference type="EMBL" id="JAPJZI010000001">
    <property type="protein sequence ID" value="MDA5398957.1"/>
    <property type="molecule type" value="Genomic_DNA"/>
</dbReference>
<feature type="transmembrane region" description="Helical" evidence="1">
    <location>
        <begin position="112"/>
        <end position="139"/>
    </location>
</feature>
<comment type="caution">
    <text evidence="2">The sequence shown here is derived from an EMBL/GenBank/DDBJ whole genome shotgun (WGS) entry which is preliminary data.</text>
</comment>
<evidence type="ECO:0000313" key="2">
    <source>
        <dbReference type="EMBL" id="MDA5398957.1"/>
    </source>
</evidence>
<dbReference type="PROSITE" id="PS51257">
    <property type="entry name" value="PROKAR_LIPOPROTEIN"/>
    <property type="match status" value="1"/>
</dbReference>
<accession>A0A9X3UI99</accession>